<dbReference type="GO" id="GO:0008270">
    <property type="term" value="F:zinc ion binding"/>
    <property type="evidence" value="ECO:0007669"/>
    <property type="project" value="UniProtKB-KW"/>
</dbReference>
<dbReference type="InterPro" id="IPR032567">
    <property type="entry name" value="RTL1-rel"/>
</dbReference>
<dbReference type="GO" id="GO:0003676">
    <property type="term" value="F:nucleic acid binding"/>
    <property type="evidence" value="ECO:0007669"/>
    <property type="project" value="InterPro"/>
</dbReference>
<dbReference type="CDD" id="cd00303">
    <property type="entry name" value="retropepsin_like"/>
    <property type="match status" value="1"/>
</dbReference>
<gene>
    <name evidence="4" type="primary">LOC127740546</name>
</gene>
<dbReference type="PANTHER" id="PTHR15503:SF42">
    <property type="entry name" value="ZINC FINGER, CCHC-TYPE, RETROTRANSPOSON GAG DOMAIN, ASPARTIC PEPTIDASE DOMAIN PROTEIN-RELATED"/>
    <property type="match status" value="1"/>
</dbReference>
<dbReference type="GeneID" id="127740546"/>
<proteinExistence type="predicted"/>
<dbReference type="Proteomes" id="UP000515211">
    <property type="component" value="Chromosome 7"/>
</dbReference>
<keyword evidence="1" id="KW-0862">Zinc</keyword>
<dbReference type="KEGG" id="adu:127740546"/>
<dbReference type="InterPro" id="IPR001878">
    <property type="entry name" value="Znf_CCHC"/>
</dbReference>
<feature type="domain" description="CCHC-type" evidence="2">
    <location>
        <begin position="66"/>
        <end position="81"/>
    </location>
</feature>
<accession>A0A9C6TBQ5</accession>
<dbReference type="RefSeq" id="XP_052107544.1">
    <property type="nucleotide sequence ID" value="XM_052251584.1"/>
</dbReference>
<evidence type="ECO:0000313" key="3">
    <source>
        <dbReference type="Proteomes" id="UP000515211"/>
    </source>
</evidence>
<dbReference type="SUPFAM" id="SSF50630">
    <property type="entry name" value="Acid proteases"/>
    <property type="match status" value="1"/>
</dbReference>
<dbReference type="Gene3D" id="2.40.70.10">
    <property type="entry name" value="Acid Proteases"/>
    <property type="match status" value="1"/>
</dbReference>
<protein>
    <submittedName>
        <fullName evidence="4">Uncharacterized protein LOC127740546</fullName>
    </submittedName>
</protein>
<dbReference type="PANTHER" id="PTHR15503">
    <property type="entry name" value="LDOC1 RELATED"/>
    <property type="match status" value="1"/>
</dbReference>
<keyword evidence="1" id="KW-0863">Zinc-finger</keyword>
<dbReference type="PROSITE" id="PS50158">
    <property type="entry name" value="ZF_CCHC"/>
    <property type="match status" value="1"/>
</dbReference>
<sequence>MVPWKVFRIQFYRKYFPSWGQGNFRSPNNNANQGRRCGKQPQQDLSCHRCGKHHPEIPCRVGLWVCFFCGHHGHLACNCPKKKKYETGRVQQSGRVFTTFAAGAEGSEALIKGNCEVTSKILSALFETGATHLFIAFERASKLGLKIVVLGYNLKVHNATSKAVMTRLGCPQVSFWVQQRDFVHDLICLTMIGLDLIYGLDWLSKNHVLLDCYKKSVYFMPEGLEGPVAVNSYYLKSAHLHMQTR</sequence>
<name>A0A9C6TBQ5_ARADU</name>
<evidence type="ECO:0000256" key="1">
    <source>
        <dbReference type="PROSITE-ProRule" id="PRU00047"/>
    </source>
</evidence>
<evidence type="ECO:0000259" key="2">
    <source>
        <dbReference type="PROSITE" id="PS50158"/>
    </source>
</evidence>
<evidence type="ECO:0000313" key="4">
    <source>
        <dbReference type="RefSeq" id="XP_052107544.1"/>
    </source>
</evidence>
<reference evidence="3" key="1">
    <citation type="journal article" date="2016" name="Nat. Genet.">
        <title>The genome sequences of Arachis duranensis and Arachis ipaensis, the diploid ancestors of cultivated peanut.</title>
        <authorList>
            <person name="Bertioli D.J."/>
            <person name="Cannon S.B."/>
            <person name="Froenicke L."/>
            <person name="Huang G."/>
            <person name="Farmer A.D."/>
            <person name="Cannon E.K."/>
            <person name="Liu X."/>
            <person name="Gao D."/>
            <person name="Clevenger J."/>
            <person name="Dash S."/>
            <person name="Ren L."/>
            <person name="Moretzsohn M.C."/>
            <person name="Shirasawa K."/>
            <person name="Huang W."/>
            <person name="Vidigal B."/>
            <person name="Abernathy B."/>
            <person name="Chu Y."/>
            <person name="Niederhuth C.E."/>
            <person name="Umale P."/>
            <person name="Araujo A.C."/>
            <person name="Kozik A."/>
            <person name="Kim K.D."/>
            <person name="Burow M.D."/>
            <person name="Varshney R.K."/>
            <person name="Wang X."/>
            <person name="Zhang X."/>
            <person name="Barkley N."/>
            <person name="Guimaraes P.M."/>
            <person name="Isobe S."/>
            <person name="Guo B."/>
            <person name="Liao B."/>
            <person name="Stalker H.T."/>
            <person name="Schmitz R.J."/>
            <person name="Scheffler B.E."/>
            <person name="Leal-Bertioli S.C."/>
            <person name="Xun X."/>
            <person name="Jackson S.A."/>
            <person name="Michelmore R."/>
            <person name="Ozias-Akins P."/>
        </authorList>
    </citation>
    <scope>NUCLEOTIDE SEQUENCE [LARGE SCALE GENOMIC DNA]</scope>
    <source>
        <strain evidence="3">cv. V14167</strain>
    </source>
</reference>
<dbReference type="Pfam" id="PF08284">
    <property type="entry name" value="RVP_2"/>
    <property type="match status" value="1"/>
</dbReference>
<reference evidence="4" key="2">
    <citation type="submission" date="2025-08" db="UniProtKB">
        <authorList>
            <consortium name="RefSeq"/>
        </authorList>
    </citation>
    <scope>IDENTIFICATION</scope>
    <source>
        <tissue evidence="4">Whole plant</tissue>
    </source>
</reference>
<keyword evidence="1" id="KW-0479">Metal-binding</keyword>
<dbReference type="InterPro" id="IPR021109">
    <property type="entry name" value="Peptidase_aspartic_dom_sf"/>
</dbReference>
<organism evidence="3 4">
    <name type="scientific">Arachis duranensis</name>
    <name type="common">Wild peanut</name>
    <dbReference type="NCBI Taxonomy" id="130453"/>
    <lineage>
        <taxon>Eukaryota</taxon>
        <taxon>Viridiplantae</taxon>
        <taxon>Streptophyta</taxon>
        <taxon>Embryophyta</taxon>
        <taxon>Tracheophyta</taxon>
        <taxon>Spermatophyta</taxon>
        <taxon>Magnoliopsida</taxon>
        <taxon>eudicotyledons</taxon>
        <taxon>Gunneridae</taxon>
        <taxon>Pentapetalae</taxon>
        <taxon>rosids</taxon>
        <taxon>fabids</taxon>
        <taxon>Fabales</taxon>
        <taxon>Fabaceae</taxon>
        <taxon>Papilionoideae</taxon>
        <taxon>50 kb inversion clade</taxon>
        <taxon>dalbergioids sensu lato</taxon>
        <taxon>Dalbergieae</taxon>
        <taxon>Pterocarpus clade</taxon>
        <taxon>Arachis</taxon>
    </lineage>
</organism>
<keyword evidence="3" id="KW-1185">Reference proteome</keyword>
<dbReference type="AlphaFoldDB" id="A0A9C6TBQ5"/>